<dbReference type="InterPro" id="IPR036388">
    <property type="entry name" value="WH-like_DNA-bd_sf"/>
</dbReference>
<dbReference type="SUPFAM" id="SSF48452">
    <property type="entry name" value="TPR-like"/>
    <property type="match status" value="1"/>
</dbReference>
<dbReference type="InterPro" id="IPR001867">
    <property type="entry name" value="OmpR/PhoB-type_DNA-bd"/>
</dbReference>
<dbReference type="SMART" id="SM00862">
    <property type="entry name" value="Trans_reg_C"/>
    <property type="match status" value="1"/>
</dbReference>
<dbReference type="PANTHER" id="PTHR47691:SF3">
    <property type="entry name" value="HTH-TYPE TRANSCRIPTIONAL REGULATOR RV0890C-RELATED"/>
    <property type="match status" value="1"/>
</dbReference>
<evidence type="ECO:0000313" key="4">
    <source>
        <dbReference type="EMBL" id="MDR6539187.1"/>
    </source>
</evidence>
<organism evidence="4 5">
    <name type="scientific">Variovorax soli</name>
    <dbReference type="NCBI Taxonomy" id="376815"/>
    <lineage>
        <taxon>Bacteria</taxon>
        <taxon>Pseudomonadati</taxon>
        <taxon>Pseudomonadota</taxon>
        <taxon>Betaproteobacteria</taxon>
        <taxon>Burkholderiales</taxon>
        <taxon>Comamonadaceae</taxon>
        <taxon>Variovorax</taxon>
    </lineage>
</organism>
<dbReference type="PROSITE" id="PS51755">
    <property type="entry name" value="OMPR_PHOB"/>
    <property type="match status" value="1"/>
</dbReference>
<name>A0ABU1NL83_9BURK</name>
<dbReference type="EMBL" id="JAVDRF010000015">
    <property type="protein sequence ID" value="MDR6539187.1"/>
    <property type="molecule type" value="Genomic_DNA"/>
</dbReference>
<dbReference type="Pfam" id="PF00486">
    <property type="entry name" value="Trans_reg_C"/>
    <property type="match status" value="1"/>
</dbReference>
<protein>
    <submittedName>
        <fullName evidence="4">TolB-like protein/Tfp pilus assembly protein PilF</fullName>
    </submittedName>
</protein>
<evidence type="ECO:0000256" key="2">
    <source>
        <dbReference type="PROSITE-ProRule" id="PRU01091"/>
    </source>
</evidence>
<evidence type="ECO:0000256" key="1">
    <source>
        <dbReference type="ARBA" id="ARBA00023125"/>
    </source>
</evidence>
<feature type="domain" description="OmpR/PhoB-type" evidence="3">
    <location>
        <begin position="6"/>
        <end position="104"/>
    </location>
</feature>
<dbReference type="InterPro" id="IPR016032">
    <property type="entry name" value="Sig_transdc_resp-reg_C-effctor"/>
</dbReference>
<dbReference type="CDD" id="cd00383">
    <property type="entry name" value="trans_reg_C"/>
    <property type="match status" value="1"/>
</dbReference>
<comment type="caution">
    <text evidence="4">The sequence shown here is derived from an EMBL/GenBank/DDBJ whole genome shotgun (WGS) entry which is preliminary data.</text>
</comment>
<dbReference type="SMART" id="SM00028">
    <property type="entry name" value="TPR"/>
    <property type="match status" value="3"/>
</dbReference>
<evidence type="ECO:0000259" key="3">
    <source>
        <dbReference type="PROSITE" id="PS51755"/>
    </source>
</evidence>
<dbReference type="Gene3D" id="3.40.50.10070">
    <property type="entry name" value="TolB, N-terminal domain"/>
    <property type="match status" value="1"/>
</dbReference>
<dbReference type="PANTHER" id="PTHR47691">
    <property type="entry name" value="REGULATOR-RELATED"/>
    <property type="match status" value="1"/>
</dbReference>
<proteinExistence type="predicted"/>
<sequence length="507" mass="56361">MHEITGDEVRFGPFQLHLGRRELRRDGAPVRLGDRALDILCELVAARGQLVTKADLLARVWAGTIVEENAIQVHMSALRKVLDEGSRGRSRVTTVAGRGYRFVGEADEQPVDLMLHDKPTIAVLPFSNLSGDRDQEYFADGVSEDIITNLSRARWLLVIARNSSFAFKGKALDARQISRELGVRYVLEGSVRRAGDRMRIGVHLVDAADGAELWAERYEARLSDVFTLQDEITQCVAGAIEPELLRTEGLRASQRRSEQLGAWELVRQGTWQFHQITRPTHRLARELFRKAVAADAQLPEAHMWLGRVNESIVGYGWSEDAASDLREAVQSSLRGVRLDERDPFGHYALAMSYLFSGALDQAVPCAERAAELSPSFALAHLGVGMSRLYAGDAAHAVLPLERGLRLNPFDPQNFHWHRCLALAHHFSGAPEQALAAAIRATQVAPQWRPAWEAMIVCLLATGRTDEARRHAERMRALDVPPSDVLDQLRFGNPAWATQMAEAICAVT</sequence>
<dbReference type="RefSeq" id="WP_309906675.1">
    <property type="nucleotide sequence ID" value="NZ_JAVDRF010000015.1"/>
</dbReference>
<dbReference type="Proteomes" id="UP001184230">
    <property type="component" value="Unassembled WGS sequence"/>
</dbReference>
<dbReference type="Gene3D" id="1.25.40.10">
    <property type="entry name" value="Tetratricopeptide repeat domain"/>
    <property type="match status" value="1"/>
</dbReference>
<dbReference type="SUPFAM" id="SSF46894">
    <property type="entry name" value="C-terminal effector domain of the bipartite response regulators"/>
    <property type="match status" value="1"/>
</dbReference>
<evidence type="ECO:0000313" key="5">
    <source>
        <dbReference type="Proteomes" id="UP001184230"/>
    </source>
</evidence>
<dbReference type="InterPro" id="IPR019734">
    <property type="entry name" value="TPR_rpt"/>
</dbReference>
<dbReference type="InterPro" id="IPR011990">
    <property type="entry name" value="TPR-like_helical_dom_sf"/>
</dbReference>
<feature type="DNA-binding region" description="OmpR/PhoB-type" evidence="2">
    <location>
        <begin position="6"/>
        <end position="104"/>
    </location>
</feature>
<keyword evidence="1 2" id="KW-0238">DNA-binding</keyword>
<keyword evidence="5" id="KW-1185">Reference proteome</keyword>
<accession>A0ABU1NL83</accession>
<reference evidence="4 5" key="1">
    <citation type="submission" date="2023-07" db="EMBL/GenBank/DDBJ databases">
        <title>Sorghum-associated microbial communities from plants grown in Nebraska, USA.</title>
        <authorList>
            <person name="Schachtman D."/>
        </authorList>
    </citation>
    <scope>NUCLEOTIDE SEQUENCE [LARGE SCALE GENOMIC DNA]</scope>
    <source>
        <strain evidence="4 5">DS1781</strain>
    </source>
</reference>
<gene>
    <name evidence="4" type="ORF">J2739_004983</name>
</gene>
<dbReference type="Gene3D" id="1.10.10.10">
    <property type="entry name" value="Winged helix-like DNA-binding domain superfamily/Winged helix DNA-binding domain"/>
    <property type="match status" value="1"/>
</dbReference>
<dbReference type="SUPFAM" id="SSF52964">
    <property type="entry name" value="TolB, N-terminal domain"/>
    <property type="match status" value="1"/>
</dbReference>